<proteinExistence type="predicted"/>
<name>A0A2P2Q247_RHIMU</name>
<reference evidence="1" key="1">
    <citation type="submission" date="2018-02" db="EMBL/GenBank/DDBJ databases">
        <title>Rhizophora mucronata_Transcriptome.</title>
        <authorList>
            <person name="Meera S.P."/>
            <person name="Sreeshan A."/>
            <person name="Augustine A."/>
        </authorList>
    </citation>
    <scope>NUCLEOTIDE SEQUENCE</scope>
    <source>
        <tissue evidence="1">Leaf</tissue>
    </source>
</reference>
<evidence type="ECO:0000313" key="1">
    <source>
        <dbReference type="EMBL" id="MBX61068.1"/>
    </source>
</evidence>
<sequence length="32" mass="3665">MSIHSILSINKKKQASSSFHILFEGLANRMYI</sequence>
<dbReference type="AlphaFoldDB" id="A0A2P2Q247"/>
<accession>A0A2P2Q247</accession>
<dbReference type="EMBL" id="GGEC01080584">
    <property type="protein sequence ID" value="MBX61068.1"/>
    <property type="molecule type" value="Transcribed_RNA"/>
</dbReference>
<protein>
    <submittedName>
        <fullName evidence="1">Uncharacterized protein</fullName>
    </submittedName>
</protein>
<organism evidence="1">
    <name type="scientific">Rhizophora mucronata</name>
    <name type="common">Asiatic mangrove</name>
    <dbReference type="NCBI Taxonomy" id="61149"/>
    <lineage>
        <taxon>Eukaryota</taxon>
        <taxon>Viridiplantae</taxon>
        <taxon>Streptophyta</taxon>
        <taxon>Embryophyta</taxon>
        <taxon>Tracheophyta</taxon>
        <taxon>Spermatophyta</taxon>
        <taxon>Magnoliopsida</taxon>
        <taxon>eudicotyledons</taxon>
        <taxon>Gunneridae</taxon>
        <taxon>Pentapetalae</taxon>
        <taxon>rosids</taxon>
        <taxon>fabids</taxon>
        <taxon>Malpighiales</taxon>
        <taxon>Rhizophoraceae</taxon>
        <taxon>Rhizophora</taxon>
    </lineage>
</organism>